<evidence type="ECO:0000256" key="11">
    <source>
        <dbReference type="ARBA" id="ARBA00024535"/>
    </source>
</evidence>
<evidence type="ECO:0000256" key="6">
    <source>
        <dbReference type="ARBA" id="ARBA00022556"/>
    </source>
</evidence>
<dbReference type="Proteomes" id="UP001327219">
    <property type="component" value="Chromosome"/>
</dbReference>
<keyword evidence="10 12" id="KW-0443">Lipid metabolism</keyword>
<dbReference type="Gene3D" id="3.30.230.20">
    <property type="entry name" value="lpxc deacetylase, domain 1"/>
    <property type="match status" value="1"/>
</dbReference>
<evidence type="ECO:0000256" key="3">
    <source>
        <dbReference type="ARBA" id="ARBA00005002"/>
    </source>
</evidence>
<evidence type="ECO:0000313" key="14">
    <source>
        <dbReference type="Proteomes" id="UP001327219"/>
    </source>
</evidence>
<proteinExistence type="inferred from homology"/>
<keyword evidence="14" id="KW-1185">Reference proteome</keyword>
<keyword evidence="9 12" id="KW-0862">Zinc</keyword>
<dbReference type="EC" id="3.5.1.108" evidence="4 12"/>
<dbReference type="InterPro" id="IPR015870">
    <property type="entry name" value="UDP-acyl_N-AcGlcN_deAcase_N"/>
</dbReference>
<dbReference type="InterPro" id="IPR004463">
    <property type="entry name" value="UDP-acyl_GlcNac_deAcase"/>
</dbReference>
<organism evidence="13 14">
    <name type="scientific">Candidatus Bandiella euplotis</name>
    <dbReference type="NCBI Taxonomy" id="1664265"/>
    <lineage>
        <taxon>Bacteria</taxon>
        <taxon>Pseudomonadati</taxon>
        <taxon>Pseudomonadota</taxon>
        <taxon>Alphaproteobacteria</taxon>
        <taxon>Rickettsiales</taxon>
        <taxon>Candidatus Midichloriaceae</taxon>
        <taxon>Candidatus Bandiella</taxon>
    </lineage>
</organism>
<evidence type="ECO:0000256" key="1">
    <source>
        <dbReference type="ARBA" id="ARBA00001947"/>
    </source>
</evidence>
<comment type="similarity">
    <text evidence="12">Belongs to the LpxC family.</text>
</comment>
<dbReference type="SUPFAM" id="SSF54211">
    <property type="entry name" value="Ribosomal protein S5 domain 2-like"/>
    <property type="match status" value="2"/>
</dbReference>
<comment type="pathway">
    <text evidence="3 12">Glycolipid biosynthesis; lipid IV(A) biosynthesis; lipid IV(A) from (3R)-3-hydroxytetradecanoyl-[acyl-carrier-protein] and UDP-N-acetyl-alpha-D-glucosamine: step 2/6.</text>
</comment>
<evidence type="ECO:0000256" key="2">
    <source>
        <dbReference type="ARBA" id="ARBA00002923"/>
    </source>
</evidence>
<dbReference type="EMBL" id="CP110820">
    <property type="protein sequence ID" value="WPX96275.1"/>
    <property type="molecule type" value="Genomic_DNA"/>
</dbReference>
<feature type="binding site" evidence="12">
    <location>
        <position position="79"/>
    </location>
    <ligand>
        <name>Zn(2+)</name>
        <dbReference type="ChEBI" id="CHEBI:29105"/>
    </ligand>
</feature>
<keyword evidence="7 12" id="KW-0479">Metal-binding</keyword>
<dbReference type="RefSeq" id="WP_323733140.1">
    <property type="nucleotide sequence ID" value="NZ_CP110820.1"/>
</dbReference>
<dbReference type="InterPro" id="IPR020568">
    <property type="entry name" value="Ribosomal_Su5_D2-typ_SF"/>
</dbReference>
<dbReference type="Gene3D" id="3.30.1700.10">
    <property type="entry name" value="lpxc deacetylase, domain 2"/>
    <property type="match status" value="1"/>
</dbReference>
<comment type="catalytic activity">
    <reaction evidence="11 12">
        <text>a UDP-3-O-[(3R)-3-hydroxyacyl]-N-acetyl-alpha-D-glucosamine + H2O = a UDP-3-O-[(3R)-3-hydroxyacyl]-alpha-D-glucosamine + acetate</text>
        <dbReference type="Rhea" id="RHEA:67816"/>
        <dbReference type="ChEBI" id="CHEBI:15377"/>
        <dbReference type="ChEBI" id="CHEBI:30089"/>
        <dbReference type="ChEBI" id="CHEBI:137740"/>
        <dbReference type="ChEBI" id="CHEBI:173225"/>
        <dbReference type="EC" id="3.5.1.108"/>
    </reaction>
</comment>
<evidence type="ECO:0000256" key="8">
    <source>
        <dbReference type="ARBA" id="ARBA00022801"/>
    </source>
</evidence>
<evidence type="ECO:0000313" key="13">
    <source>
        <dbReference type="EMBL" id="WPX96275.1"/>
    </source>
</evidence>
<evidence type="ECO:0000256" key="7">
    <source>
        <dbReference type="ARBA" id="ARBA00022723"/>
    </source>
</evidence>
<evidence type="ECO:0000256" key="4">
    <source>
        <dbReference type="ARBA" id="ARBA00012745"/>
    </source>
</evidence>
<dbReference type="Pfam" id="PF03331">
    <property type="entry name" value="LpxC"/>
    <property type="match status" value="1"/>
</dbReference>
<gene>
    <name evidence="12" type="primary">lpxC</name>
    <name evidence="13" type="ORF">Bandiella_00384</name>
</gene>
<evidence type="ECO:0000256" key="9">
    <source>
        <dbReference type="ARBA" id="ARBA00022833"/>
    </source>
</evidence>
<dbReference type="InterPro" id="IPR011334">
    <property type="entry name" value="UDP-acyl_GlcNac_deAcase_C"/>
</dbReference>
<evidence type="ECO:0000256" key="5">
    <source>
        <dbReference type="ARBA" id="ARBA00022516"/>
    </source>
</evidence>
<evidence type="ECO:0000256" key="10">
    <source>
        <dbReference type="ARBA" id="ARBA00023098"/>
    </source>
</evidence>
<dbReference type="HAMAP" id="MF_00388">
    <property type="entry name" value="LpxC"/>
    <property type="match status" value="1"/>
</dbReference>
<dbReference type="PANTHER" id="PTHR33694:SF1">
    <property type="entry name" value="UDP-3-O-ACYL-N-ACETYLGLUCOSAMINE DEACETYLASE 1, MITOCHONDRIAL-RELATED"/>
    <property type="match status" value="1"/>
</dbReference>
<evidence type="ECO:0000256" key="12">
    <source>
        <dbReference type="HAMAP-Rule" id="MF_00388"/>
    </source>
</evidence>
<comment type="cofactor">
    <cofactor evidence="1 12">
        <name>Zn(2+)</name>
        <dbReference type="ChEBI" id="CHEBI:29105"/>
    </cofactor>
</comment>
<comment type="function">
    <text evidence="2 12">Catalyzes the hydrolysis of UDP-3-O-myristoyl-N-acetylglucosamine to form UDP-3-O-myristoylglucosamine and acetate, the committed step in lipid A biosynthesis.</text>
</comment>
<feature type="binding site" evidence="12">
    <location>
        <position position="239"/>
    </location>
    <ligand>
        <name>Zn(2+)</name>
        <dbReference type="ChEBI" id="CHEBI:29105"/>
    </ligand>
</feature>
<keyword evidence="8 12" id="KW-0378">Hydrolase</keyword>
<keyword evidence="5 12" id="KW-0444">Lipid biosynthesis</keyword>
<feature type="binding site" evidence="12">
    <location>
        <position position="235"/>
    </location>
    <ligand>
        <name>Zn(2+)</name>
        <dbReference type="ChEBI" id="CHEBI:29105"/>
    </ligand>
</feature>
<dbReference type="PANTHER" id="PTHR33694">
    <property type="entry name" value="UDP-3-O-ACYL-N-ACETYLGLUCOSAMINE DEACETYLASE 1, MITOCHONDRIAL-RELATED"/>
    <property type="match status" value="1"/>
</dbReference>
<name>A0ABZ0UQH7_9RICK</name>
<protein>
    <recommendedName>
        <fullName evidence="4 12">UDP-3-O-acyl-N-acetylglucosamine deacetylase</fullName>
        <shortName evidence="12">UDP-3-O-acyl-GlcNAc deacetylase</shortName>
        <ecNumber evidence="4 12">3.5.1.108</ecNumber>
    </recommendedName>
    <alternativeName>
        <fullName evidence="12">UDP-3-O-[R-3-hydroxymyristoyl]-N-acetylglucosamine deacetylase</fullName>
    </alternativeName>
</protein>
<keyword evidence="6 12" id="KW-0441">Lipid A biosynthesis</keyword>
<feature type="active site" description="Proton donor" evidence="12">
    <location>
        <position position="262"/>
    </location>
</feature>
<dbReference type="NCBIfam" id="TIGR00325">
    <property type="entry name" value="lpxC"/>
    <property type="match status" value="1"/>
</dbReference>
<sequence length="282" mass="31545">MEYQQTIRKTGVLSGIGLHSGADVQLKISPLEVDSGIVFKRSDISSNNIVPAKFYNVTDTKMCTEISNEHGVKISTIEHLMAALWGMKIDNALVELTGPEVPAMDGSSKDFVELIKNSGLQKQFKEKRKLKILKTIKVVQDDKEMIVRPSDKFSVNFAIDFQHQAIGKQSCEFTGLQEFEREIGYARTFGFFEEVEYLKKIGLAKGASLTNSIGLDANGVMNPGGLRCKDEFVRHKILDCVGDLFLSGYEIIGEFEAKKAGHNLNNQILRKIFQTEADYRII</sequence>
<reference evidence="13 14" key="1">
    <citation type="submission" date="2022-11" db="EMBL/GenBank/DDBJ databases">
        <title>Host association and intracellularity evolved multiple times independently in the Rickettsiales.</title>
        <authorList>
            <person name="Castelli M."/>
            <person name="Nardi T."/>
            <person name="Gammuto L."/>
            <person name="Bellinzona G."/>
            <person name="Sabaneyeva E."/>
            <person name="Potekhin A."/>
            <person name="Serra V."/>
            <person name="Petroni G."/>
            <person name="Sassera D."/>
        </authorList>
    </citation>
    <scope>NUCLEOTIDE SEQUENCE [LARGE SCALE GENOMIC DNA]</scope>
    <source>
        <strain evidence="13 14">NDG2</strain>
    </source>
</reference>
<accession>A0ABZ0UQH7</accession>